<dbReference type="InterPro" id="IPR032675">
    <property type="entry name" value="LRR_dom_sf"/>
</dbReference>
<reference evidence="3" key="1">
    <citation type="journal article" date="2009" name="Rice">
        <title>De Novo Next Generation Sequencing of Plant Genomes.</title>
        <authorList>
            <person name="Rounsley S."/>
            <person name="Marri P.R."/>
            <person name="Yu Y."/>
            <person name="He R."/>
            <person name="Sisneros N."/>
            <person name="Goicoechea J.L."/>
            <person name="Lee S.J."/>
            <person name="Angelova A."/>
            <person name="Kudrna D."/>
            <person name="Luo M."/>
            <person name="Affourtit J."/>
            <person name="Desany B."/>
            <person name="Knight J."/>
            <person name="Niazi F."/>
            <person name="Egholm M."/>
            <person name="Wing R.A."/>
        </authorList>
    </citation>
    <scope>NUCLEOTIDE SEQUENCE [LARGE SCALE GENOMIC DNA]</scope>
    <source>
        <strain evidence="3">cv. IRGC 105608</strain>
    </source>
</reference>
<feature type="domain" description="FBD" evidence="1">
    <location>
        <begin position="399"/>
        <end position="442"/>
    </location>
</feature>
<evidence type="ECO:0000313" key="4">
    <source>
        <dbReference type="Proteomes" id="UP000026960"/>
    </source>
</evidence>
<dbReference type="Proteomes" id="UP000026960">
    <property type="component" value="Chromosome 1"/>
</dbReference>
<accession>A0A0D3EQT8</accession>
<dbReference type="InterPro" id="IPR055411">
    <property type="entry name" value="LRR_FXL15/At3g58940/PEG3-like"/>
</dbReference>
<dbReference type="Gramene" id="OBART01G21490.4">
    <property type="protein sequence ID" value="OBART01G21490.4"/>
    <property type="gene ID" value="OBART01G21490"/>
</dbReference>
<evidence type="ECO:0000259" key="2">
    <source>
        <dbReference type="Pfam" id="PF24758"/>
    </source>
</evidence>
<dbReference type="SUPFAM" id="SSF52047">
    <property type="entry name" value="RNI-like"/>
    <property type="match status" value="1"/>
</dbReference>
<protein>
    <submittedName>
        <fullName evidence="3">Uncharacterized protein</fullName>
    </submittedName>
</protein>
<evidence type="ECO:0000259" key="1">
    <source>
        <dbReference type="Pfam" id="PF08387"/>
    </source>
</evidence>
<dbReference type="InterPro" id="IPR006566">
    <property type="entry name" value="FBD"/>
</dbReference>
<dbReference type="Gene3D" id="3.80.10.10">
    <property type="entry name" value="Ribonuclease Inhibitor"/>
    <property type="match status" value="1"/>
</dbReference>
<dbReference type="EnsemblPlants" id="OBART01G21490.4">
    <property type="protein sequence ID" value="OBART01G21490.4"/>
    <property type="gene ID" value="OBART01G21490"/>
</dbReference>
<organism evidence="3">
    <name type="scientific">Oryza barthii</name>
    <dbReference type="NCBI Taxonomy" id="65489"/>
    <lineage>
        <taxon>Eukaryota</taxon>
        <taxon>Viridiplantae</taxon>
        <taxon>Streptophyta</taxon>
        <taxon>Embryophyta</taxon>
        <taxon>Tracheophyta</taxon>
        <taxon>Spermatophyta</taxon>
        <taxon>Magnoliopsida</taxon>
        <taxon>Liliopsida</taxon>
        <taxon>Poales</taxon>
        <taxon>Poaceae</taxon>
        <taxon>BOP clade</taxon>
        <taxon>Oryzoideae</taxon>
        <taxon>Oryzeae</taxon>
        <taxon>Oryzinae</taxon>
        <taxon>Oryza</taxon>
    </lineage>
</organism>
<dbReference type="Pfam" id="PF08387">
    <property type="entry name" value="FBD"/>
    <property type="match status" value="1"/>
</dbReference>
<dbReference type="PANTHER" id="PTHR32141">
    <property type="match status" value="1"/>
</dbReference>
<dbReference type="PANTHER" id="PTHR32141:SF153">
    <property type="entry name" value="OS06G0685200 PROTEIN"/>
    <property type="match status" value="1"/>
</dbReference>
<keyword evidence="4" id="KW-1185">Reference proteome</keyword>
<dbReference type="InterPro" id="IPR055302">
    <property type="entry name" value="F-box_dom-containing"/>
</dbReference>
<feature type="domain" description="F-box/LRR-repeat protein 15/At3g58940/PEG3-like LRR" evidence="2">
    <location>
        <begin position="151"/>
        <end position="381"/>
    </location>
</feature>
<proteinExistence type="predicted"/>
<dbReference type="Pfam" id="PF24758">
    <property type="entry name" value="LRR_At5g56370"/>
    <property type="match status" value="1"/>
</dbReference>
<name>A0A0D3EQT8_9ORYZ</name>
<dbReference type="AlphaFoldDB" id="A0A0D3EQT8"/>
<evidence type="ECO:0000313" key="3">
    <source>
        <dbReference type="EnsemblPlants" id="OBART01G21490.4"/>
    </source>
</evidence>
<sequence>MVACAVSTGDCGRETMRRWIRLPLCAPCAWIQLWRRGAGGASADPVPPSSRVDPARMKTMGRRQDGGNLRGGELVLRHPWSSGRGSHRGARLRWRRVWSSTPLVLRDADLLLSAGEAAGVAAVGRALAGHPGPFRVVHIEHCMFAFHRPELAEWARLVAAKGVEDLVFVKIPVHYFDVPLPADILRCAALRRLFIGNWNFPATSGFPRGADVFPHLLELYIWNTVMSARDLNHLLACSPVLQSLALALNSHPNRVRLCSQSLQCVLLFLSKAEEVAVVDAPLLQRLVLWKISTSYDTDDELPVKIRLACAPELQVLGYLEPRAHQLQIGETIIKADTKVIPSSMVPSIKVLALRVNFCVQEEIAMLVSFLRCFPNVETLHIESDIDDEFTGQPHAKFWQEVCPVECINSHVKKIVFHDFHGDKCELEFIDFIARTAQELQALLLMLTSKTYGPVVDVDEVNSQLGVLSFASEECITSLLGPKVQMVHIFHRSLDLSVDDPFL</sequence>
<reference evidence="3" key="2">
    <citation type="submission" date="2015-03" db="UniProtKB">
        <authorList>
            <consortium name="EnsemblPlants"/>
        </authorList>
    </citation>
    <scope>IDENTIFICATION</scope>
</reference>
<dbReference type="HOGENOM" id="CLU_023151_4_2_1"/>